<evidence type="ECO:0000259" key="2">
    <source>
        <dbReference type="Pfam" id="PF06580"/>
    </source>
</evidence>
<keyword evidence="1" id="KW-0812">Transmembrane</keyword>
<dbReference type="PANTHER" id="PTHR34220:SF7">
    <property type="entry name" value="SENSOR HISTIDINE KINASE YPDA"/>
    <property type="match status" value="1"/>
</dbReference>
<dbReference type="AlphaFoldDB" id="A0A1P9WYH6"/>
<dbReference type="RefSeq" id="WP_077131839.1">
    <property type="nucleotide sequence ID" value="NZ_CP014263.1"/>
</dbReference>
<dbReference type="STRING" id="1178516.AWR27_14435"/>
<dbReference type="SUPFAM" id="SSF55874">
    <property type="entry name" value="ATPase domain of HSP90 chaperone/DNA topoisomerase II/histidine kinase"/>
    <property type="match status" value="1"/>
</dbReference>
<dbReference type="KEGG" id="smon:AWR27_14435"/>
<proteinExistence type="predicted"/>
<organism evidence="3 4">
    <name type="scientific">Spirosoma montaniterrae</name>
    <dbReference type="NCBI Taxonomy" id="1178516"/>
    <lineage>
        <taxon>Bacteria</taxon>
        <taxon>Pseudomonadati</taxon>
        <taxon>Bacteroidota</taxon>
        <taxon>Cytophagia</taxon>
        <taxon>Cytophagales</taxon>
        <taxon>Cytophagaceae</taxon>
        <taxon>Spirosoma</taxon>
    </lineage>
</organism>
<dbReference type="EMBL" id="CP014263">
    <property type="protein sequence ID" value="AQG80414.1"/>
    <property type="molecule type" value="Genomic_DNA"/>
</dbReference>
<feature type="transmembrane region" description="Helical" evidence="1">
    <location>
        <begin position="114"/>
        <end position="135"/>
    </location>
</feature>
<dbReference type="GO" id="GO:0000155">
    <property type="term" value="F:phosphorelay sensor kinase activity"/>
    <property type="evidence" value="ECO:0007669"/>
    <property type="project" value="InterPro"/>
</dbReference>
<dbReference type="PANTHER" id="PTHR34220">
    <property type="entry name" value="SENSOR HISTIDINE KINASE YPDA"/>
    <property type="match status" value="1"/>
</dbReference>
<feature type="transmembrane region" description="Helical" evidence="1">
    <location>
        <begin position="52"/>
        <end position="70"/>
    </location>
</feature>
<dbReference type="Proteomes" id="UP000187941">
    <property type="component" value="Chromosome"/>
</dbReference>
<dbReference type="InterPro" id="IPR036890">
    <property type="entry name" value="HATPase_C_sf"/>
</dbReference>
<protein>
    <recommendedName>
        <fullName evidence="2">Signal transduction histidine kinase internal region domain-containing protein</fullName>
    </recommendedName>
</protein>
<evidence type="ECO:0000256" key="1">
    <source>
        <dbReference type="SAM" id="Phobius"/>
    </source>
</evidence>
<evidence type="ECO:0000313" key="4">
    <source>
        <dbReference type="Proteomes" id="UP000187941"/>
    </source>
</evidence>
<dbReference type="Pfam" id="PF06580">
    <property type="entry name" value="His_kinase"/>
    <property type="match status" value="1"/>
</dbReference>
<keyword evidence="4" id="KW-1185">Reference proteome</keyword>
<dbReference type="InterPro" id="IPR010559">
    <property type="entry name" value="Sig_transdc_His_kin_internal"/>
</dbReference>
<feature type="transmembrane region" description="Helical" evidence="1">
    <location>
        <begin position="82"/>
        <end position="102"/>
    </location>
</feature>
<dbReference type="GO" id="GO:0016020">
    <property type="term" value="C:membrane"/>
    <property type="evidence" value="ECO:0007669"/>
    <property type="project" value="InterPro"/>
</dbReference>
<feature type="transmembrane region" description="Helical" evidence="1">
    <location>
        <begin position="12"/>
        <end position="32"/>
    </location>
</feature>
<dbReference type="InterPro" id="IPR050640">
    <property type="entry name" value="Bact_2-comp_sensor_kinase"/>
</dbReference>
<keyword evidence="1" id="KW-1133">Transmembrane helix</keyword>
<reference evidence="3 4" key="1">
    <citation type="submission" date="2016-01" db="EMBL/GenBank/DDBJ databases">
        <authorList>
            <person name="Oliw E.H."/>
        </authorList>
    </citation>
    <scope>NUCLEOTIDE SEQUENCE [LARGE SCALE GENOMIC DNA]</scope>
    <source>
        <strain evidence="3 4">DY10</strain>
    </source>
</reference>
<feature type="domain" description="Signal transduction histidine kinase internal region" evidence="2">
    <location>
        <begin position="155"/>
        <end position="233"/>
    </location>
</feature>
<dbReference type="OrthoDB" id="9792992at2"/>
<gene>
    <name evidence="3" type="ORF">AWR27_14435</name>
</gene>
<sequence length="341" mass="39032">MTAVALRFPWRIFLAVSGWAMFILLPLLVNPIEPPSKPFWPPPGAISPWKPILFNGIIVGLFYINTLWLIPRILEQRGLKPYMLAVVGCVFLVMALFFGIQATTMGMRFVTFRMVFISIVPSVLILSISTTYKVLSDYHQRQQRQKELENEQLRAELSFLRSQISPHFLFNVLNSIVSLARLRPKDVEPVTIQLAGLLRYMLYESDNVTVRVEQEIDYMHNFIRLERLRSGTKVQIDFTVDVPDQTLLIEPMLLIPFVENAFKHGVGGIANPVVQIGLRSVGTSLYLHVRNRLSDKPAAPPSGIGLRNVTRRLNLLYPDKHDLRIEQAEGWYDVQLTLLLR</sequence>
<name>A0A1P9WYH6_9BACT</name>
<dbReference type="Gene3D" id="3.30.565.10">
    <property type="entry name" value="Histidine kinase-like ATPase, C-terminal domain"/>
    <property type="match status" value="1"/>
</dbReference>
<evidence type="ECO:0000313" key="3">
    <source>
        <dbReference type="EMBL" id="AQG80414.1"/>
    </source>
</evidence>
<keyword evidence="1" id="KW-0472">Membrane</keyword>
<accession>A0A1P9WYH6</accession>